<dbReference type="EMBL" id="CP017831">
    <property type="protein sequence ID" value="AOZ96026.1"/>
    <property type="molecule type" value="Genomic_DNA"/>
</dbReference>
<feature type="transmembrane region" description="Helical" evidence="6">
    <location>
        <begin position="12"/>
        <end position="32"/>
    </location>
</feature>
<gene>
    <name evidence="7" type="ORF">bhn_I0992</name>
</gene>
<evidence type="ECO:0000256" key="6">
    <source>
        <dbReference type="SAM" id="Phobius"/>
    </source>
</evidence>
<evidence type="ECO:0000313" key="7">
    <source>
        <dbReference type="EMBL" id="AOZ96026.1"/>
    </source>
</evidence>
<dbReference type="AlphaFoldDB" id="A0A1D9P069"/>
<feature type="transmembrane region" description="Helical" evidence="6">
    <location>
        <begin position="142"/>
        <end position="160"/>
    </location>
</feature>
<evidence type="ECO:0000256" key="2">
    <source>
        <dbReference type="ARBA" id="ARBA00022475"/>
    </source>
</evidence>
<protein>
    <submittedName>
        <fullName evidence="7">Sugar ABC transporter permease protein</fullName>
    </submittedName>
</protein>
<evidence type="ECO:0000313" key="8">
    <source>
        <dbReference type="Proteomes" id="UP000179284"/>
    </source>
</evidence>
<feature type="transmembrane region" description="Helical" evidence="6">
    <location>
        <begin position="52"/>
        <end position="78"/>
    </location>
</feature>
<name>A0A1D9P069_9FIRM</name>
<dbReference type="PANTHER" id="PTHR32196">
    <property type="entry name" value="ABC TRANSPORTER PERMEASE PROTEIN YPHD-RELATED-RELATED"/>
    <property type="match status" value="1"/>
</dbReference>
<dbReference type="Pfam" id="PF02653">
    <property type="entry name" value="BPD_transp_2"/>
    <property type="match status" value="1"/>
</dbReference>
<keyword evidence="5 6" id="KW-0472">Membrane</keyword>
<keyword evidence="2" id="KW-1003">Cell membrane</keyword>
<comment type="subcellular location">
    <subcellularLocation>
        <location evidence="1">Cell membrane</location>
        <topology evidence="1">Multi-pass membrane protein</topology>
    </subcellularLocation>
</comment>
<evidence type="ECO:0000256" key="3">
    <source>
        <dbReference type="ARBA" id="ARBA00022692"/>
    </source>
</evidence>
<feature type="transmembrane region" description="Helical" evidence="6">
    <location>
        <begin position="294"/>
        <end position="312"/>
    </location>
</feature>
<dbReference type="KEGG" id="bhu:bhn_I0992"/>
<organism evidence="7 8">
    <name type="scientific">Butyrivibrio hungatei</name>
    <dbReference type="NCBI Taxonomy" id="185008"/>
    <lineage>
        <taxon>Bacteria</taxon>
        <taxon>Bacillati</taxon>
        <taxon>Bacillota</taxon>
        <taxon>Clostridia</taxon>
        <taxon>Lachnospirales</taxon>
        <taxon>Lachnospiraceae</taxon>
        <taxon>Butyrivibrio</taxon>
    </lineage>
</organism>
<dbReference type="Proteomes" id="UP000179284">
    <property type="component" value="Chromosome I"/>
</dbReference>
<keyword evidence="3 6" id="KW-0812">Transmembrane</keyword>
<dbReference type="PANTHER" id="PTHR32196:SF19">
    <property type="entry name" value="GALACTOFURANOSE TRANSPORTER PERMEASE PROTEIN YTFT"/>
    <property type="match status" value="1"/>
</dbReference>
<sequence length="356" mass="37221">MKSDSRKFLKGGLGQLAIPIIAVALLVIFNLIRDPGFFSITITHNNYGNAVLAGNLISIINGASELAILAIGMTLVTAATKGQDISVGAAAAIAGSVFVKVLKSGSTINGGTVLLAFLCSCLVAMLFGAFNGSLVAFFKIQPMIATLILYTCGRSIAYWINGGATPTVTSQILSSIGSFAPGIPIPMPVIIVIIVTILFKLLFHFTSLELLTQSVGINQDAAKLNGINTTFIKLLSFILLGACVSVAGCIGVCRLGLINHETLLLDVEMDAILAVAIGGNSLGGGKFKISGSIIGAYVIQMLTITLYAMKVSSTDVKAYKAIVIVLLVVIGSPVVKEKFRKLLQKRNTQKKEASAA</sequence>
<dbReference type="OrthoDB" id="9784538at2"/>
<feature type="transmembrane region" description="Helical" evidence="6">
    <location>
        <begin position="85"/>
        <end position="102"/>
    </location>
</feature>
<dbReference type="CDD" id="cd06579">
    <property type="entry name" value="TM_PBP1_transp_AraH_like"/>
    <property type="match status" value="1"/>
</dbReference>
<feature type="transmembrane region" description="Helical" evidence="6">
    <location>
        <begin position="180"/>
        <end position="203"/>
    </location>
</feature>
<dbReference type="RefSeq" id="WP_071175747.1">
    <property type="nucleotide sequence ID" value="NZ_CP017831.1"/>
</dbReference>
<reference evidence="8" key="1">
    <citation type="submission" date="2016-10" db="EMBL/GenBank/DDBJ databases">
        <title>The complete genome sequence of the rumen bacterium Butyrivibrio hungatei MB2003.</title>
        <authorList>
            <person name="Palevich N."/>
            <person name="Kelly W.J."/>
            <person name="Leahy S.C."/>
            <person name="Altermann E."/>
            <person name="Rakonjac J."/>
            <person name="Attwood G.T."/>
        </authorList>
    </citation>
    <scope>NUCLEOTIDE SEQUENCE [LARGE SCALE GENOMIC DNA]</scope>
    <source>
        <strain evidence="8">MB2003</strain>
    </source>
</reference>
<evidence type="ECO:0000256" key="4">
    <source>
        <dbReference type="ARBA" id="ARBA00022989"/>
    </source>
</evidence>
<evidence type="ECO:0000256" key="1">
    <source>
        <dbReference type="ARBA" id="ARBA00004651"/>
    </source>
</evidence>
<keyword evidence="8" id="KW-1185">Reference proteome</keyword>
<feature type="transmembrane region" description="Helical" evidence="6">
    <location>
        <begin position="108"/>
        <end position="130"/>
    </location>
</feature>
<feature type="transmembrane region" description="Helical" evidence="6">
    <location>
        <begin position="318"/>
        <end position="335"/>
    </location>
</feature>
<evidence type="ECO:0000256" key="5">
    <source>
        <dbReference type="ARBA" id="ARBA00023136"/>
    </source>
</evidence>
<proteinExistence type="predicted"/>
<dbReference type="InterPro" id="IPR001851">
    <property type="entry name" value="ABC_transp_permease"/>
</dbReference>
<accession>A0A1D9P069</accession>
<dbReference type="GO" id="GO:0022857">
    <property type="term" value="F:transmembrane transporter activity"/>
    <property type="evidence" value="ECO:0007669"/>
    <property type="project" value="InterPro"/>
</dbReference>
<keyword evidence="4 6" id="KW-1133">Transmembrane helix</keyword>
<dbReference type="GO" id="GO:0005886">
    <property type="term" value="C:plasma membrane"/>
    <property type="evidence" value="ECO:0007669"/>
    <property type="project" value="UniProtKB-SubCell"/>
</dbReference>
<feature type="transmembrane region" description="Helical" evidence="6">
    <location>
        <begin position="234"/>
        <end position="257"/>
    </location>
</feature>